<feature type="compositionally biased region" description="Low complexity" evidence="3">
    <location>
        <begin position="40"/>
        <end position="54"/>
    </location>
</feature>
<evidence type="ECO:0000313" key="4">
    <source>
        <dbReference type="EMBL" id="CED84868.1"/>
    </source>
</evidence>
<feature type="compositionally biased region" description="Polar residues" evidence="3">
    <location>
        <begin position="138"/>
        <end position="162"/>
    </location>
</feature>
<organism evidence="4">
    <name type="scientific">Phaffia rhodozyma</name>
    <name type="common">Yeast</name>
    <name type="synonym">Xanthophyllomyces dendrorhous</name>
    <dbReference type="NCBI Taxonomy" id="264483"/>
    <lineage>
        <taxon>Eukaryota</taxon>
        <taxon>Fungi</taxon>
        <taxon>Dikarya</taxon>
        <taxon>Basidiomycota</taxon>
        <taxon>Agaricomycotina</taxon>
        <taxon>Tremellomycetes</taxon>
        <taxon>Cystofilobasidiales</taxon>
        <taxon>Mrakiaceae</taxon>
        <taxon>Phaffia</taxon>
    </lineage>
</organism>
<feature type="compositionally biased region" description="Low complexity" evidence="3">
    <location>
        <begin position="616"/>
        <end position="628"/>
    </location>
</feature>
<evidence type="ECO:0000256" key="2">
    <source>
        <dbReference type="SAM" id="Coils"/>
    </source>
</evidence>
<accession>A0A0F7SXG6</accession>
<feature type="compositionally biased region" description="Basic and acidic residues" evidence="3">
    <location>
        <begin position="434"/>
        <end position="465"/>
    </location>
</feature>
<feature type="region of interest" description="Disordered" evidence="3">
    <location>
        <begin position="304"/>
        <end position="375"/>
    </location>
</feature>
<feature type="compositionally biased region" description="Polar residues" evidence="3">
    <location>
        <begin position="494"/>
        <end position="503"/>
    </location>
</feature>
<dbReference type="InterPro" id="IPR036322">
    <property type="entry name" value="WD40_repeat_dom_sf"/>
</dbReference>
<feature type="region of interest" description="Disordered" evidence="3">
    <location>
        <begin position="919"/>
        <end position="938"/>
    </location>
</feature>
<feature type="compositionally biased region" description="Low complexity" evidence="3">
    <location>
        <begin position="18"/>
        <end position="32"/>
    </location>
</feature>
<proteinExistence type="predicted"/>
<feature type="region of interest" description="Disordered" evidence="3">
    <location>
        <begin position="1"/>
        <end position="104"/>
    </location>
</feature>
<feature type="region of interest" description="Disordered" evidence="3">
    <location>
        <begin position="695"/>
        <end position="729"/>
    </location>
</feature>
<dbReference type="InterPro" id="IPR015943">
    <property type="entry name" value="WD40/YVTN_repeat-like_dom_sf"/>
</dbReference>
<evidence type="ECO:0000256" key="1">
    <source>
        <dbReference type="PROSITE-ProRule" id="PRU00221"/>
    </source>
</evidence>
<feature type="compositionally biased region" description="Low complexity" evidence="3">
    <location>
        <begin position="83"/>
        <end position="93"/>
    </location>
</feature>
<dbReference type="PROSITE" id="PS50082">
    <property type="entry name" value="WD_REPEATS_2"/>
    <property type="match status" value="1"/>
</dbReference>
<feature type="region of interest" description="Disordered" evidence="3">
    <location>
        <begin position="974"/>
        <end position="1034"/>
    </location>
</feature>
<feature type="compositionally biased region" description="Basic and acidic residues" evidence="3">
    <location>
        <begin position="319"/>
        <end position="330"/>
    </location>
</feature>
<name>A0A0F7SXG6_PHARH</name>
<feature type="compositionally biased region" description="Polar residues" evidence="3">
    <location>
        <begin position="1010"/>
        <end position="1034"/>
    </location>
</feature>
<dbReference type="InterPro" id="IPR001680">
    <property type="entry name" value="WD40_rpt"/>
</dbReference>
<feature type="compositionally biased region" description="Polar residues" evidence="3">
    <location>
        <begin position="341"/>
        <end position="371"/>
    </location>
</feature>
<keyword evidence="1" id="KW-0853">WD repeat</keyword>
<feature type="region of interest" description="Disordered" evidence="3">
    <location>
        <begin position="784"/>
        <end position="806"/>
    </location>
</feature>
<feature type="repeat" description="WD" evidence="1">
    <location>
        <begin position="1458"/>
        <end position="1491"/>
    </location>
</feature>
<keyword evidence="2" id="KW-0175">Coiled coil</keyword>
<protein>
    <submittedName>
        <fullName evidence="4">WD40/YVTN repeat-like-containing domain</fullName>
    </submittedName>
</protein>
<dbReference type="EMBL" id="LN483166">
    <property type="protein sequence ID" value="CED84868.1"/>
    <property type="molecule type" value="Genomic_DNA"/>
</dbReference>
<feature type="region of interest" description="Disordered" evidence="3">
    <location>
        <begin position="129"/>
        <end position="205"/>
    </location>
</feature>
<feature type="coiled-coil region" evidence="2">
    <location>
        <begin position="1099"/>
        <end position="1126"/>
    </location>
</feature>
<feature type="compositionally biased region" description="Low complexity" evidence="3">
    <location>
        <begin position="975"/>
        <end position="984"/>
    </location>
</feature>
<feature type="compositionally biased region" description="Pro residues" evidence="3">
    <location>
        <begin position="167"/>
        <end position="178"/>
    </location>
</feature>
<feature type="region of interest" description="Disordered" evidence="3">
    <location>
        <begin position="218"/>
        <end position="270"/>
    </location>
</feature>
<dbReference type="SUPFAM" id="SSF50978">
    <property type="entry name" value="WD40 repeat-like"/>
    <property type="match status" value="1"/>
</dbReference>
<reference evidence="4" key="1">
    <citation type="submission" date="2014-08" db="EMBL/GenBank/DDBJ databases">
        <authorList>
            <person name="Sharma Rahul"/>
            <person name="Thines Marco"/>
        </authorList>
    </citation>
    <scope>NUCLEOTIDE SEQUENCE</scope>
</reference>
<feature type="compositionally biased region" description="Basic and acidic residues" evidence="3">
    <location>
        <begin position="566"/>
        <end position="578"/>
    </location>
</feature>
<dbReference type="Gene3D" id="2.130.10.10">
    <property type="entry name" value="YVTN repeat-like/Quinoprotein amine dehydrogenase"/>
    <property type="match status" value="1"/>
</dbReference>
<dbReference type="Pfam" id="PF00400">
    <property type="entry name" value="WD40"/>
    <property type="match status" value="1"/>
</dbReference>
<feature type="region of interest" description="Disordered" evidence="3">
    <location>
        <begin position="399"/>
        <end position="578"/>
    </location>
</feature>
<sequence>MNRPPSVSCRKGPENEHTSPSSGTGVGASSSTINGDNGLGNVNINANGGSNGSNRRQGYTGKRFRTIQPDPSIPLSLPPLLPPSFSNSSSSSSAVPIRSKPLSSSSIATATAKVVPLVAEVMTPRSTGFPIRPPYPFQHQSQSRTQPPLQTRIQSQHRSQPHSYPHVPIPVPTRPPLFPVNGPSGRGFNGQGVPLGPRSHRSNGGYYRAVAAPGGGHGVEWDRAGNQRDGNGTGNGRMRGGTSTRGFNQRSQSSREDGNKRSAVPAIPAVPVAVPTTTTAAPAISAATDDEKQAALDAQEELAVRNSLIMGEDEEDEERLGSKPESELEPKPLQPGPTPPGNRTMTRSVSRSLAATPVMTSPTAHSSSPSVPFQKDIRQEANLILGSNEKESSVFNVTGSILSSQPPPTLAQAQKSTSLDEDVNRVLESGSSRSKTEKIKFKPNTEFRRDTVQPRPLGEDARAESSNKPVKRLEGSVNRANTVDSRKEGIRSSPRLTAKNSVHCQPPIHPLKPLLAIDPCSSPHSKNPPPAPAPSTQSAKAKRPRNRQKPNPMLDPSKKPTPSEPEIQHGEISVDDKVPMDLIKMDTCPAPAIETFDIPPASNDACMTPECQPMNSSETRSSSASIAKKSSRSRKSSVAAQTSYVSQKTDPLAAEPSALLFPPPIQSQVSDPQPAEEKISSVLLNKVPNLTCNATPTTASDSVNSESTSLSSQPLHASHNQQLNCLPQDPLSASANIPSSLTASPCLPTSVGPPTPAVELASNPIDTLLAQISEDIKPNVSLLAIRPKSPTPPPVRPLKGSQPYLKDKLPPDLARALWSNERPEERARARKLFVETKRMELANTDRVVTSKGTWRDDGLALDWKLNTLEGKFTVLLSTEPVSRSELERKHKKILSGKGKDVKAVDWTKDRVVFSWWAKQTEEEEEEGTNRNSSKTDVRVKNQLLSSQVSKPDVQLPNAESEVIPTTELCQSALKAAATPTSAAPAPIPTPTAPRLSRKRRASFKEKLAQNAENFGATSKKNQLSTVQTRQTEVSSQLLPTDISSINPLDESDCQTAVSGSVLNLPFSSSAPASSIILMNNPPSETTVNPPTSLSLEEAYIGDDNDVERLQEEQRELEQRLANCHEKIRQRTQSVAPSTEFQIDSPIPWHQFSSSDPHLLPQQVIVRGMFSEGTTGLMTYLAETGLNVLDCITVENKDIVMITLSNEDEAMWTVANLNGPQRDMPRMYFILAVDAFNQRVEKSPIEGPPRPFKKPKLEEQAPDDTSQGIIGTIPGTIPGPRNQTRLPIGPPAVVLSEKYDFGVGQRPKPDSVSWFVVQDSLLAYTSIKGKVGLYSTKARSCLDEAEIDDLKLEESVSDIVFSGNRIILSRNYHRNHKPASNGPSICPQISFINLRSDITPRIQSCPTAPHAPKGITCLASIPESQLFGRSNFASGGNDGVVQSWSICPEGVATTTRLPAKYHQMEISALSYQPRNSLLFSGAADGTLCTFDLAQNRPGWFGIPKSPGLASISQIHLNEDPNLFCIEYNNSDPFQVYDFRTRPQAVIGLRDPNEMISIAHSRGQFTGNLFLKGTRNGQLKVWDIRKPDKLTTVQLYSSKTMVRQVFLADDRQLFDLAGNKIHARAFSLS</sequence>
<feature type="region of interest" description="Disordered" evidence="3">
    <location>
        <begin position="607"/>
        <end position="650"/>
    </location>
</feature>
<feature type="region of interest" description="Disordered" evidence="3">
    <location>
        <begin position="1241"/>
        <end position="1285"/>
    </location>
</feature>
<feature type="compositionally biased region" description="Low complexity" evidence="3">
    <location>
        <begin position="1267"/>
        <end position="1279"/>
    </location>
</feature>
<evidence type="ECO:0000256" key="3">
    <source>
        <dbReference type="SAM" id="MobiDB-lite"/>
    </source>
</evidence>